<name>A0A0M1N342_9BACL</name>
<evidence type="ECO:0000313" key="2">
    <source>
        <dbReference type="EMBL" id="KOR76430.1"/>
    </source>
</evidence>
<dbReference type="EMBL" id="LIUT01000008">
    <property type="protein sequence ID" value="KOR76430.1"/>
    <property type="molecule type" value="Genomic_DNA"/>
</dbReference>
<dbReference type="Pfam" id="PF14089">
    <property type="entry name" value="KbaA"/>
    <property type="match status" value="1"/>
</dbReference>
<keyword evidence="1" id="KW-0472">Membrane</keyword>
<dbReference type="PIRSF" id="PIRSF029886">
    <property type="entry name" value="KBAA"/>
    <property type="match status" value="1"/>
</dbReference>
<feature type="transmembrane region" description="Helical" evidence="1">
    <location>
        <begin position="116"/>
        <end position="134"/>
    </location>
</feature>
<dbReference type="SMART" id="SM01251">
    <property type="entry name" value="KbaA"/>
    <property type="match status" value="1"/>
</dbReference>
<sequence>MSLRKWAKLFMKTLLVGAVAALVVGLILQLFNGAIEFTGMADRLLYPLILLGSGALVSVYSQMGFFAYLTLNYMGIGIFRRKTWQYIQIVLAVLALLELMFFRTFVGGSTSLQQDLILGISILVIAVVVAYLKVKSTNANAWIPTLFFMMAISIVEIIGVLQIGVSNATIFMVVPLLICNAYQILTLHKVTQQDEKKS</sequence>
<keyword evidence="1" id="KW-0812">Transmembrane</keyword>
<evidence type="ECO:0000313" key="3">
    <source>
        <dbReference type="Proteomes" id="UP000036932"/>
    </source>
</evidence>
<dbReference type="RefSeq" id="WP_054405498.1">
    <property type="nucleotide sequence ID" value="NZ_LIUT01000008.1"/>
</dbReference>
<dbReference type="PATRIC" id="fig|1705565.3.peg.1819"/>
<feature type="transmembrane region" description="Helical" evidence="1">
    <location>
        <begin position="141"/>
        <end position="163"/>
    </location>
</feature>
<organism evidence="2 3">
    <name type="scientific">Paenibacillus solani</name>
    <dbReference type="NCBI Taxonomy" id="1705565"/>
    <lineage>
        <taxon>Bacteria</taxon>
        <taxon>Bacillati</taxon>
        <taxon>Bacillota</taxon>
        <taxon>Bacilli</taxon>
        <taxon>Bacillales</taxon>
        <taxon>Paenibacillaceae</taxon>
        <taxon>Paenibacillus</taxon>
    </lineage>
</organism>
<gene>
    <name evidence="2" type="ORF">AM231_27890</name>
</gene>
<accession>A0A0M1N342</accession>
<dbReference type="GO" id="GO:0045881">
    <property type="term" value="P:positive regulation of sporulation resulting in formation of a cellular spore"/>
    <property type="evidence" value="ECO:0007669"/>
    <property type="project" value="InterPro"/>
</dbReference>
<dbReference type="AlphaFoldDB" id="A0A0M1N342"/>
<dbReference type="Proteomes" id="UP000036932">
    <property type="component" value="Unassembled WGS sequence"/>
</dbReference>
<keyword evidence="1" id="KW-1133">Transmembrane helix</keyword>
<dbReference type="OrthoDB" id="2374256at2"/>
<proteinExistence type="predicted"/>
<comment type="caution">
    <text evidence="2">The sequence shown here is derived from an EMBL/GenBank/DDBJ whole genome shotgun (WGS) entry which is preliminary data.</text>
</comment>
<feature type="transmembrane region" description="Helical" evidence="1">
    <location>
        <begin position="49"/>
        <end position="71"/>
    </location>
</feature>
<feature type="transmembrane region" description="Helical" evidence="1">
    <location>
        <begin position="83"/>
        <end position="104"/>
    </location>
</feature>
<feature type="transmembrane region" description="Helical" evidence="1">
    <location>
        <begin position="169"/>
        <end position="187"/>
    </location>
</feature>
<evidence type="ECO:0000256" key="1">
    <source>
        <dbReference type="SAM" id="Phobius"/>
    </source>
</evidence>
<keyword evidence="3" id="KW-1185">Reference proteome</keyword>
<protein>
    <submittedName>
        <fullName evidence="2">KinB signaling pathway activation protein</fullName>
    </submittedName>
</protein>
<reference evidence="3" key="1">
    <citation type="submission" date="2015-08" db="EMBL/GenBank/DDBJ databases">
        <title>Genome sequencing project for genomic taxonomy and phylogenomics of Bacillus-like bacteria.</title>
        <authorList>
            <person name="Liu B."/>
            <person name="Wang J."/>
            <person name="Zhu Y."/>
            <person name="Liu G."/>
            <person name="Chen Q."/>
            <person name="Chen Z."/>
            <person name="Lan J."/>
            <person name="Che J."/>
            <person name="Ge C."/>
            <person name="Shi H."/>
            <person name="Pan Z."/>
            <person name="Liu X."/>
        </authorList>
    </citation>
    <scope>NUCLEOTIDE SEQUENCE [LARGE SCALE GENOMIC DNA]</scope>
    <source>
        <strain evidence="3">FJAT-22460</strain>
    </source>
</reference>
<dbReference type="InterPro" id="IPR024164">
    <property type="entry name" value="KinB-signalling_activ"/>
</dbReference>